<keyword evidence="7 13" id="KW-0418">Kinase</keyword>
<evidence type="ECO:0000256" key="8">
    <source>
        <dbReference type="ARBA" id="ARBA00022989"/>
    </source>
</evidence>
<keyword evidence="6 11" id="KW-0812">Transmembrane</keyword>
<dbReference type="PROSITE" id="PS50109">
    <property type="entry name" value="HIS_KIN"/>
    <property type="match status" value="1"/>
</dbReference>
<protein>
    <recommendedName>
        <fullName evidence="3">histidine kinase</fullName>
        <ecNumber evidence="3">2.7.13.3</ecNumber>
    </recommendedName>
</protein>
<feature type="transmembrane region" description="Helical" evidence="11">
    <location>
        <begin position="17"/>
        <end position="35"/>
    </location>
</feature>
<dbReference type="PANTHER" id="PTHR45453:SF2">
    <property type="entry name" value="HISTIDINE KINASE"/>
    <property type="match status" value="1"/>
</dbReference>
<dbReference type="InterPro" id="IPR050351">
    <property type="entry name" value="BphY/WalK/GraS-like"/>
</dbReference>
<evidence type="ECO:0000259" key="12">
    <source>
        <dbReference type="PROSITE" id="PS50109"/>
    </source>
</evidence>
<evidence type="ECO:0000256" key="6">
    <source>
        <dbReference type="ARBA" id="ARBA00022692"/>
    </source>
</evidence>
<keyword evidence="10 11" id="KW-0472">Membrane</keyword>
<dbReference type="InterPro" id="IPR036890">
    <property type="entry name" value="HATPase_C_sf"/>
</dbReference>
<dbReference type="Proteomes" id="UP001314261">
    <property type="component" value="Unassembled WGS sequence"/>
</dbReference>
<keyword evidence="9" id="KW-0902">Two-component regulatory system</keyword>
<dbReference type="SMART" id="SM00387">
    <property type="entry name" value="HATPase_c"/>
    <property type="match status" value="1"/>
</dbReference>
<keyword evidence="8 11" id="KW-1133">Transmembrane helix</keyword>
<dbReference type="Pfam" id="PF02518">
    <property type="entry name" value="HATPase_c"/>
    <property type="match status" value="1"/>
</dbReference>
<evidence type="ECO:0000256" key="4">
    <source>
        <dbReference type="ARBA" id="ARBA00022475"/>
    </source>
</evidence>
<evidence type="ECO:0000256" key="11">
    <source>
        <dbReference type="SAM" id="Phobius"/>
    </source>
</evidence>
<dbReference type="GO" id="GO:0016301">
    <property type="term" value="F:kinase activity"/>
    <property type="evidence" value="ECO:0007669"/>
    <property type="project" value="UniProtKB-KW"/>
</dbReference>
<name>A0ABM9MPT2_9LACO</name>
<organism evidence="13 14">
    <name type="scientific">Fructobacillus fructosus</name>
    <dbReference type="NCBI Taxonomy" id="1631"/>
    <lineage>
        <taxon>Bacteria</taxon>
        <taxon>Bacillati</taxon>
        <taxon>Bacillota</taxon>
        <taxon>Bacilli</taxon>
        <taxon>Lactobacillales</taxon>
        <taxon>Lactobacillaceae</taxon>
        <taxon>Fructobacillus</taxon>
    </lineage>
</organism>
<dbReference type="PRINTS" id="PR00344">
    <property type="entry name" value="BCTRLSENSOR"/>
</dbReference>
<reference evidence="13 14" key="1">
    <citation type="submission" date="2023-10" db="EMBL/GenBank/DDBJ databases">
        <authorList>
            <person name="Botero Cardona J."/>
        </authorList>
    </citation>
    <scope>NUCLEOTIDE SEQUENCE [LARGE SCALE GENOMIC DNA]</scope>
    <source>
        <strain evidence="13 14">R-54839</strain>
    </source>
</reference>
<dbReference type="RefSeq" id="WP_248656835.1">
    <property type="nucleotide sequence ID" value="NZ_CAUZLR010000002.1"/>
</dbReference>
<evidence type="ECO:0000313" key="13">
    <source>
        <dbReference type="EMBL" id="CAK1231433.1"/>
    </source>
</evidence>
<evidence type="ECO:0000256" key="2">
    <source>
        <dbReference type="ARBA" id="ARBA00004651"/>
    </source>
</evidence>
<comment type="catalytic activity">
    <reaction evidence="1">
        <text>ATP + protein L-histidine = ADP + protein N-phospho-L-histidine.</text>
        <dbReference type="EC" id="2.7.13.3"/>
    </reaction>
</comment>
<feature type="domain" description="Histidine kinase" evidence="12">
    <location>
        <begin position="129"/>
        <end position="329"/>
    </location>
</feature>
<accession>A0ABM9MPT2</accession>
<sequence length="331" mass="37701">MIQNSFKNLVLFLKDNLTFYLFAGFVVLFELWVAVLQADSWFLFFDLLLPESYVLFIMTLALAVRWRRKHRLAMQALAENELANSDDQLATTSQEQLLLNLLNKSLKEKAGLNEEQQKEAQALKDYYALWAHQIKVPLSVLDLMNQTDTVDKKQTAEQLFLVNQYLDMLLSFIRLQDMNSDLTFTRLSARSLVLTVLKEYRVFFIQKDLSLVVAESDFDLVTDQKWLTFVLGQVIFNAIKYTPSGGIRITCTKDQQIIIQDSGIGIDPADLPQVFKHGYTGFNGRVEDNASGLGLYLTKEILDRLGHHITIESAVGVGTKVTIDCSQRNLS</sequence>
<evidence type="ECO:0000256" key="7">
    <source>
        <dbReference type="ARBA" id="ARBA00022777"/>
    </source>
</evidence>
<proteinExistence type="predicted"/>
<dbReference type="EC" id="2.7.13.3" evidence="3"/>
<dbReference type="InterPro" id="IPR004358">
    <property type="entry name" value="Sig_transdc_His_kin-like_C"/>
</dbReference>
<comment type="subcellular location">
    <subcellularLocation>
        <location evidence="2">Cell membrane</location>
        <topology evidence="2">Multi-pass membrane protein</topology>
    </subcellularLocation>
</comment>
<keyword evidence="4" id="KW-1003">Cell membrane</keyword>
<evidence type="ECO:0000313" key="14">
    <source>
        <dbReference type="Proteomes" id="UP001314261"/>
    </source>
</evidence>
<evidence type="ECO:0000256" key="3">
    <source>
        <dbReference type="ARBA" id="ARBA00012438"/>
    </source>
</evidence>
<dbReference type="SUPFAM" id="SSF55874">
    <property type="entry name" value="ATPase domain of HSP90 chaperone/DNA topoisomerase II/histidine kinase"/>
    <property type="match status" value="1"/>
</dbReference>
<comment type="caution">
    <text evidence="13">The sequence shown here is derived from an EMBL/GenBank/DDBJ whole genome shotgun (WGS) entry which is preliminary data.</text>
</comment>
<dbReference type="InterPro" id="IPR003594">
    <property type="entry name" value="HATPase_dom"/>
</dbReference>
<evidence type="ECO:0000256" key="9">
    <source>
        <dbReference type="ARBA" id="ARBA00023012"/>
    </source>
</evidence>
<gene>
    <name evidence="13" type="ORF">R54839_PPFHFPJH_00451</name>
</gene>
<evidence type="ECO:0000256" key="1">
    <source>
        <dbReference type="ARBA" id="ARBA00000085"/>
    </source>
</evidence>
<dbReference type="PANTHER" id="PTHR45453">
    <property type="entry name" value="PHOSPHATE REGULON SENSOR PROTEIN PHOR"/>
    <property type="match status" value="1"/>
</dbReference>
<keyword evidence="5" id="KW-0808">Transferase</keyword>
<dbReference type="Gene3D" id="3.30.565.10">
    <property type="entry name" value="Histidine kinase-like ATPase, C-terminal domain"/>
    <property type="match status" value="1"/>
</dbReference>
<feature type="transmembrane region" description="Helical" evidence="11">
    <location>
        <begin position="41"/>
        <end position="64"/>
    </location>
</feature>
<evidence type="ECO:0000256" key="5">
    <source>
        <dbReference type="ARBA" id="ARBA00022679"/>
    </source>
</evidence>
<dbReference type="InterPro" id="IPR005467">
    <property type="entry name" value="His_kinase_dom"/>
</dbReference>
<keyword evidence="14" id="KW-1185">Reference proteome</keyword>
<evidence type="ECO:0000256" key="10">
    <source>
        <dbReference type="ARBA" id="ARBA00023136"/>
    </source>
</evidence>
<dbReference type="EMBL" id="CAUZLR010000002">
    <property type="protein sequence ID" value="CAK1231433.1"/>
    <property type="molecule type" value="Genomic_DNA"/>
</dbReference>